<dbReference type="PRINTS" id="PR00069">
    <property type="entry name" value="ALDKETRDTASE"/>
</dbReference>
<organism evidence="3 4">
    <name type="scientific">Diaporthe helianthi</name>
    <dbReference type="NCBI Taxonomy" id="158607"/>
    <lineage>
        <taxon>Eukaryota</taxon>
        <taxon>Fungi</taxon>
        <taxon>Dikarya</taxon>
        <taxon>Ascomycota</taxon>
        <taxon>Pezizomycotina</taxon>
        <taxon>Sordariomycetes</taxon>
        <taxon>Sordariomycetidae</taxon>
        <taxon>Diaporthales</taxon>
        <taxon>Diaporthaceae</taxon>
        <taxon>Diaporthe</taxon>
    </lineage>
</organism>
<dbReference type="Gene3D" id="3.20.20.100">
    <property type="entry name" value="NADP-dependent oxidoreductase domain"/>
    <property type="match status" value="1"/>
</dbReference>
<dbReference type="PANTHER" id="PTHR43364:SF4">
    <property type="entry name" value="NAD(P)-LINKED OXIDOREDUCTASE SUPERFAMILY PROTEIN"/>
    <property type="match status" value="1"/>
</dbReference>
<proteinExistence type="predicted"/>
<dbReference type="InParanoid" id="A0A2P5HZ83"/>
<evidence type="ECO:0000313" key="4">
    <source>
        <dbReference type="Proteomes" id="UP000094444"/>
    </source>
</evidence>
<dbReference type="EMBL" id="MAVT02000473">
    <property type="protein sequence ID" value="POS75555.1"/>
    <property type="molecule type" value="Genomic_DNA"/>
</dbReference>
<feature type="domain" description="NADP-dependent oxidoreductase" evidence="2">
    <location>
        <begin position="19"/>
        <end position="303"/>
    </location>
</feature>
<dbReference type="InterPro" id="IPR023210">
    <property type="entry name" value="NADP_OxRdtase_dom"/>
</dbReference>
<dbReference type="InterPro" id="IPR020471">
    <property type="entry name" value="AKR"/>
</dbReference>
<comment type="caution">
    <text evidence="3">The sequence shown here is derived from an EMBL/GenBank/DDBJ whole genome shotgun (WGS) entry which is preliminary data.</text>
</comment>
<dbReference type="CDD" id="cd19075">
    <property type="entry name" value="AKR_AKR7A1-5"/>
    <property type="match status" value="1"/>
</dbReference>
<reference evidence="3" key="1">
    <citation type="submission" date="2017-09" db="EMBL/GenBank/DDBJ databases">
        <title>Polyketide synthases of a Diaporthe helianthi virulent isolate.</title>
        <authorList>
            <person name="Baroncelli R."/>
        </authorList>
    </citation>
    <scope>NUCLEOTIDE SEQUENCE [LARGE SCALE GENOMIC DNA]</scope>
    <source>
        <strain evidence="3">7/96</strain>
    </source>
</reference>
<evidence type="ECO:0000313" key="3">
    <source>
        <dbReference type="EMBL" id="POS75555.1"/>
    </source>
</evidence>
<dbReference type="STRING" id="158607.A0A2P5HZ83"/>
<dbReference type="AlphaFoldDB" id="A0A2P5HZ83"/>
<dbReference type="GO" id="GO:0016491">
    <property type="term" value="F:oxidoreductase activity"/>
    <property type="evidence" value="ECO:0007669"/>
    <property type="project" value="UniProtKB-KW"/>
</dbReference>
<dbReference type="OrthoDB" id="2310150at2759"/>
<name>A0A2P5HZ83_DIAHE</name>
<protein>
    <submittedName>
        <fullName evidence="3">Aflatoxin B1 aldehyde reductase member 3</fullName>
    </submittedName>
</protein>
<keyword evidence="1" id="KW-0560">Oxidoreductase</keyword>
<keyword evidence="4" id="KW-1185">Reference proteome</keyword>
<dbReference type="Proteomes" id="UP000094444">
    <property type="component" value="Unassembled WGS sequence"/>
</dbReference>
<evidence type="ECO:0000256" key="1">
    <source>
        <dbReference type="ARBA" id="ARBA00023002"/>
    </source>
</evidence>
<dbReference type="PANTHER" id="PTHR43364">
    <property type="entry name" value="NADH-SPECIFIC METHYLGLYOXAL REDUCTASE-RELATED"/>
    <property type="match status" value="1"/>
</dbReference>
<dbReference type="SUPFAM" id="SSF51430">
    <property type="entry name" value="NAD(P)-linked oxidoreductase"/>
    <property type="match status" value="1"/>
</dbReference>
<dbReference type="Pfam" id="PF00248">
    <property type="entry name" value="Aldo_ket_red"/>
    <property type="match status" value="1"/>
</dbReference>
<accession>A0A2P5HZ83</accession>
<evidence type="ECO:0000259" key="2">
    <source>
        <dbReference type="Pfam" id="PF00248"/>
    </source>
</evidence>
<dbReference type="InterPro" id="IPR036812">
    <property type="entry name" value="NAD(P)_OxRdtase_dom_sf"/>
</dbReference>
<sequence>MATPTFAFGGGVFTPPSCNSSGDVEEFLRLLEECGIKIIDTGAIYGESEKLLGEAKAASRFTIDTKAPGGLGPEPSTKDVVAAYGKESLEKLGTSQVDVYYLHAPDTRVPVVETLEGIDALYKSGAFRRFGISNFDADQTNEVLRICRERGFVLPTVYQGNYNAVARLAETELFPILRENNIAFYAYSPIAGGFLAKTPEQIKNGKGRWDPSSFLGKLYQGLYAERPLIFGALDTWNKIATSEGIPASEMAFRWVFHNSILDGSKGDAVIVGVSSLEQLRETVAAVRKGPLSSAVEGQIQEMWEGMKHEAFLDNIHSQSKETKKG</sequence>
<dbReference type="InterPro" id="IPR050523">
    <property type="entry name" value="AKR_Detox_Biosynth"/>
</dbReference>
<gene>
    <name evidence="3" type="ORF">DHEL01_v206059</name>
</gene>